<dbReference type="PANTHER" id="PTHR22777:SF17">
    <property type="entry name" value="UPF0053 PROTEIN SLL0260"/>
    <property type="match status" value="1"/>
</dbReference>
<evidence type="ECO:0000259" key="5">
    <source>
        <dbReference type="PROSITE" id="PS51371"/>
    </source>
</evidence>
<feature type="transmembrane region" description="Helical" evidence="4">
    <location>
        <begin position="56"/>
        <end position="72"/>
    </location>
</feature>
<feature type="transmembrane region" description="Helical" evidence="4">
    <location>
        <begin position="84"/>
        <end position="102"/>
    </location>
</feature>
<evidence type="ECO:0000256" key="4">
    <source>
        <dbReference type="SAM" id="Phobius"/>
    </source>
</evidence>
<name>A0A1F5VRS3_9BACT</name>
<dbReference type="Pfam" id="PF03471">
    <property type="entry name" value="CorC_HlyC"/>
    <property type="match status" value="1"/>
</dbReference>
<feature type="domain" description="CBS" evidence="5">
    <location>
        <begin position="247"/>
        <end position="304"/>
    </location>
</feature>
<dbReference type="PANTHER" id="PTHR22777">
    <property type="entry name" value="HEMOLYSIN-RELATED"/>
    <property type="match status" value="1"/>
</dbReference>
<reference evidence="6 7" key="1">
    <citation type="journal article" date="2016" name="Nat. Commun.">
        <title>Thousands of microbial genomes shed light on interconnected biogeochemical processes in an aquifer system.</title>
        <authorList>
            <person name="Anantharaman K."/>
            <person name="Brown C.T."/>
            <person name="Hug L.A."/>
            <person name="Sharon I."/>
            <person name="Castelle C.J."/>
            <person name="Probst A.J."/>
            <person name="Thomas B.C."/>
            <person name="Singh A."/>
            <person name="Wilkins M.J."/>
            <person name="Karaoz U."/>
            <person name="Brodie E.L."/>
            <person name="Williams K.H."/>
            <person name="Hubbard S.S."/>
            <person name="Banfield J.F."/>
        </authorList>
    </citation>
    <scope>NUCLEOTIDE SEQUENCE [LARGE SCALE GENOMIC DNA]</scope>
</reference>
<evidence type="ECO:0000313" key="6">
    <source>
        <dbReference type="EMBL" id="OGF66017.1"/>
    </source>
</evidence>
<keyword evidence="1" id="KW-0677">Repeat</keyword>
<dbReference type="AlphaFoldDB" id="A0A1F5VRS3"/>
<dbReference type="SUPFAM" id="SSF54631">
    <property type="entry name" value="CBS-domain pair"/>
    <property type="match status" value="1"/>
</dbReference>
<dbReference type="EMBL" id="MFGW01000099">
    <property type="protein sequence ID" value="OGF66017.1"/>
    <property type="molecule type" value="Genomic_DNA"/>
</dbReference>
<dbReference type="SUPFAM" id="SSF56176">
    <property type="entry name" value="FAD-binding/transporter-associated domain-like"/>
    <property type="match status" value="1"/>
</dbReference>
<gene>
    <name evidence="6" type="ORF">A2Y62_06105</name>
</gene>
<proteinExistence type="predicted"/>
<dbReference type="InterPro" id="IPR044751">
    <property type="entry name" value="Ion_transp-like_CBS"/>
</dbReference>
<dbReference type="CDD" id="cd04590">
    <property type="entry name" value="CBS_pair_CorC_HlyC_assoc"/>
    <property type="match status" value="1"/>
</dbReference>
<dbReference type="STRING" id="1817863.A2Y62_06105"/>
<dbReference type="SMART" id="SM01091">
    <property type="entry name" value="CorC_HlyC"/>
    <property type="match status" value="1"/>
</dbReference>
<dbReference type="GO" id="GO:0005886">
    <property type="term" value="C:plasma membrane"/>
    <property type="evidence" value="ECO:0007669"/>
    <property type="project" value="TreeGrafter"/>
</dbReference>
<keyword evidence="2 3" id="KW-0129">CBS domain</keyword>
<keyword evidence="4" id="KW-1133">Transmembrane helix</keyword>
<dbReference type="Gene3D" id="3.10.580.10">
    <property type="entry name" value="CBS-domain"/>
    <property type="match status" value="1"/>
</dbReference>
<dbReference type="InterPro" id="IPR000644">
    <property type="entry name" value="CBS_dom"/>
</dbReference>
<feature type="transmembrane region" description="Helical" evidence="4">
    <location>
        <begin position="114"/>
        <end position="135"/>
    </location>
</feature>
<dbReference type="FunFam" id="3.10.580.10:FF:000002">
    <property type="entry name" value="Magnesium/cobalt efflux protein CorC"/>
    <property type="match status" value="1"/>
</dbReference>
<evidence type="ECO:0000256" key="2">
    <source>
        <dbReference type="ARBA" id="ARBA00023122"/>
    </source>
</evidence>
<comment type="caution">
    <text evidence="6">The sequence shown here is derived from an EMBL/GenBank/DDBJ whole genome shotgun (WGS) entry which is preliminary data.</text>
</comment>
<dbReference type="GO" id="GO:0050660">
    <property type="term" value="F:flavin adenine dinucleotide binding"/>
    <property type="evidence" value="ECO:0007669"/>
    <property type="project" value="InterPro"/>
</dbReference>
<dbReference type="Gene3D" id="3.30.465.10">
    <property type="match status" value="1"/>
</dbReference>
<dbReference type="InterPro" id="IPR046342">
    <property type="entry name" value="CBS_dom_sf"/>
</dbReference>
<dbReference type="InterPro" id="IPR036318">
    <property type="entry name" value="FAD-bd_PCMH-like_sf"/>
</dbReference>
<evidence type="ECO:0000313" key="7">
    <source>
        <dbReference type="Proteomes" id="UP000178943"/>
    </source>
</evidence>
<keyword evidence="4" id="KW-0812">Transmembrane</keyword>
<dbReference type="InterPro" id="IPR016169">
    <property type="entry name" value="FAD-bd_PCMH_sub2"/>
</dbReference>
<protein>
    <recommendedName>
        <fullName evidence="5">CBS domain-containing protein</fullName>
    </recommendedName>
</protein>
<feature type="domain" description="CBS" evidence="5">
    <location>
        <begin position="182"/>
        <end position="243"/>
    </location>
</feature>
<dbReference type="Pfam" id="PF00571">
    <property type="entry name" value="CBS"/>
    <property type="match status" value="2"/>
</dbReference>
<sequence length="394" mass="45823">MNELILLLIIIFIGLNHWIFSYFRCIPIEIRSIPFFATLFREEENAKRSFEVIDRIWFLLFSILLLYYLISLKEHIVIQALSEYFIISLFLIASGWIVGRIMRVHLSFDLMKKLCVLHLWLSVLFMLFLIPLILFDRQAARDAENTKNHENGQPMNISLIENRIKTSIPIPDWEDIIIKEIMVPRIEIAAIKTEATMEELYSLFQESKYSRIPVYTKDIDNIIGIVTLKDFLAQWSEDKRHYEISTLVRPVLFVPDTKKITTMLKDFKENKVSIAVVLNEYGGTAGLLTVHDIMENIIGEIKDEYDAVPEEGVVEVDGNYFMNGKMDIEMVQESIGLPIEEGDYETISGYIYSLIGRVPFAGEKIKTTDLLIEIIDSDRRKINKIRIRKLTKTI</sequence>
<dbReference type="SMART" id="SM00116">
    <property type="entry name" value="CBS"/>
    <property type="match status" value="2"/>
</dbReference>
<keyword evidence="4" id="KW-0472">Membrane</keyword>
<dbReference type="Proteomes" id="UP000178943">
    <property type="component" value="Unassembled WGS sequence"/>
</dbReference>
<dbReference type="PROSITE" id="PS51371">
    <property type="entry name" value="CBS"/>
    <property type="match status" value="2"/>
</dbReference>
<evidence type="ECO:0000256" key="3">
    <source>
        <dbReference type="PROSITE-ProRule" id="PRU00703"/>
    </source>
</evidence>
<dbReference type="InterPro" id="IPR005170">
    <property type="entry name" value="Transptr-assoc_dom"/>
</dbReference>
<feature type="transmembrane region" description="Helical" evidence="4">
    <location>
        <begin position="6"/>
        <end position="23"/>
    </location>
</feature>
<organism evidence="6 7">
    <name type="scientific">Candidatus Fischerbacteria bacterium RBG_13_37_8</name>
    <dbReference type="NCBI Taxonomy" id="1817863"/>
    <lineage>
        <taxon>Bacteria</taxon>
        <taxon>Candidatus Fischeribacteriota</taxon>
    </lineage>
</organism>
<accession>A0A1F5VRS3</accession>
<evidence type="ECO:0000256" key="1">
    <source>
        <dbReference type="ARBA" id="ARBA00022737"/>
    </source>
</evidence>